<dbReference type="InterPro" id="IPR019734">
    <property type="entry name" value="TPR_rpt"/>
</dbReference>
<keyword evidence="4" id="KW-0732">Signal</keyword>
<keyword evidence="2 3" id="KW-0802">TPR repeat</keyword>
<dbReference type="Gene3D" id="1.25.40.10">
    <property type="entry name" value="Tetratricopeptide repeat domain"/>
    <property type="match status" value="2"/>
</dbReference>
<dbReference type="InterPro" id="IPR050498">
    <property type="entry name" value="Ycf3"/>
</dbReference>
<reference evidence="5 6" key="1">
    <citation type="submission" date="2018-08" db="EMBL/GenBank/DDBJ databases">
        <title>Genome analysis of the thermophilic bacterium of the candidate phylum Aminicenantes from deep subsurface aquifer revealed its physiology and ecological role.</title>
        <authorList>
            <person name="Kadnikov V.V."/>
            <person name="Mardanov A.V."/>
            <person name="Beletsky A.V."/>
            <person name="Karnachuk O.V."/>
            <person name="Ravin N.V."/>
        </authorList>
    </citation>
    <scope>NUCLEOTIDE SEQUENCE [LARGE SCALE GENOMIC DNA]</scope>
    <source>
        <strain evidence="5">BY38</strain>
    </source>
</reference>
<protein>
    <submittedName>
        <fullName evidence="5">TPR repeat-containing protein</fullName>
    </submittedName>
</protein>
<evidence type="ECO:0000256" key="4">
    <source>
        <dbReference type="SAM" id="SignalP"/>
    </source>
</evidence>
<keyword evidence="1" id="KW-0677">Repeat</keyword>
<evidence type="ECO:0000256" key="2">
    <source>
        <dbReference type="ARBA" id="ARBA00022803"/>
    </source>
</evidence>
<dbReference type="PROSITE" id="PS50005">
    <property type="entry name" value="TPR"/>
    <property type="match status" value="2"/>
</dbReference>
<feature type="signal peptide" evidence="4">
    <location>
        <begin position="1"/>
        <end position="30"/>
    </location>
</feature>
<dbReference type="PANTHER" id="PTHR44858:SF1">
    <property type="entry name" value="UDP-N-ACETYLGLUCOSAMINE--PEPTIDE N-ACETYLGLUCOSAMINYLTRANSFERASE SPINDLY-RELATED"/>
    <property type="match status" value="1"/>
</dbReference>
<accession>A0A3E2BLK0</accession>
<proteinExistence type="predicted"/>
<evidence type="ECO:0000256" key="3">
    <source>
        <dbReference type="PROSITE-ProRule" id="PRU00339"/>
    </source>
</evidence>
<dbReference type="Pfam" id="PF13432">
    <property type="entry name" value="TPR_16"/>
    <property type="match status" value="2"/>
</dbReference>
<dbReference type="SMART" id="SM00028">
    <property type="entry name" value="TPR"/>
    <property type="match status" value="4"/>
</dbReference>
<evidence type="ECO:0000313" key="5">
    <source>
        <dbReference type="EMBL" id="RFT15517.1"/>
    </source>
</evidence>
<dbReference type="PANTHER" id="PTHR44858">
    <property type="entry name" value="TETRATRICOPEPTIDE REPEAT PROTEIN 6"/>
    <property type="match status" value="1"/>
</dbReference>
<feature type="chain" id="PRO_5017537407" evidence="4">
    <location>
        <begin position="31"/>
        <end position="213"/>
    </location>
</feature>
<dbReference type="AlphaFoldDB" id="A0A3E2BLK0"/>
<comment type="caution">
    <text evidence="5">The sequence shown here is derived from an EMBL/GenBank/DDBJ whole genome shotgun (WGS) entry which is preliminary data.</text>
</comment>
<dbReference type="EMBL" id="QUAH01000008">
    <property type="protein sequence ID" value="RFT15517.1"/>
    <property type="molecule type" value="Genomic_DNA"/>
</dbReference>
<name>A0A3E2BLK0_9BACT</name>
<dbReference type="SUPFAM" id="SSF48452">
    <property type="entry name" value="TPR-like"/>
    <property type="match status" value="1"/>
</dbReference>
<dbReference type="Proteomes" id="UP000257323">
    <property type="component" value="Unassembled WGS sequence"/>
</dbReference>
<dbReference type="Pfam" id="PF13181">
    <property type="entry name" value="TPR_8"/>
    <property type="match status" value="1"/>
</dbReference>
<evidence type="ECO:0000256" key="1">
    <source>
        <dbReference type="ARBA" id="ARBA00022737"/>
    </source>
</evidence>
<organism evidence="5 6">
    <name type="scientific">Candidatus Saccharicenans subterraneus</name>
    <dbReference type="NCBI Taxonomy" id="2508984"/>
    <lineage>
        <taxon>Bacteria</taxon>
        <taxon>Candidatus Aminicenantota</taxon>
        <taxon>Candidatus Aminicenantia</taxon>
        <taxon>Candidatus Aminicenantales</taxon>
        <taxon>Candidatus Saccharicenantaceae</taxon>
        <taxon>Candidatus Saccharicenans</taxon>
    </lineage>
</organism>
<sequence length="213" mass="23986">MKKRTNRLWLTLAILSTLFLGLNLALPAQTQQERLQTGIAFFEAGKTTEAKAIFDQLVAENFVNNDLYYYLGSALIKLKNPEAALTQFNKILQSAPNSPYGYIGKAQYDIAKANYTSAETQLNTALQKDPNCAEAYYHRGLLRGYQKKLDLAIADLQKCLQLKGNHAYAHYNIGLAYYQKGRKDLTITHFQKFLYLAPEAPEAAQVKALLSRI</sequence>
<feature type="repeat" description="TPR" evidence="3">
    <location>
        <begin position="65"/>
        <end position="98"/>
    </location>
</feature>
<evidence type="ECO:0000313" key="6">
    <source>
        <dbReference type="Proteomes" id="UP000257323"/>
    </source>
</evidence>
<gene>
    <name evidence="5" type="ORF">OP8BY_0165</name>
</gene>
<dbReference type="InterPro" id="IPR011990">
    <property type="entry name" value="TPR-like_helical_dom_sf"/>
</dbReference>
<feature type="repeat" description="TPR" evidence="3">
    <location>
        <begin position="167"/>
        <end position="200"/>
    </location>
</feature>